<keyword evidence="2" id="KW-1185">Reference proteome</keyword>
<comment type="caution">
    <text evidence="1">The sequence shown here is derived from an EMBL/GenBank/DDBJ whole genome shotgun (WGS) entry which is preliminary data.</text>
</comment>
<dbReference type="AlphaFoldDB" id="A0AA39KA29"/>
<protein>
    <submittedName>
        <fullName evidence="1">Uncharacterized protein</fullName>
    </submittedName>
</protein>
<dbReference type="GeneID" id="85366016"/>
<name>A0AA39KA29_ARMTA</name>
<organism evidence="1 2">
    <name type="scientific">Armillaria tabescens</name>
    <name type="common">Ringless honey mushroom</name>
    <name type="synonym">Agaricus tabescens</name>
    <dbReference type="NCBI Taxonomy" id="1929756"/>
    <lineage>
        <taxon>Eukaryota</taxon>
        <taxon>Fungi</taxon>
        <taxon>Dikarya</taxon>
        <taxon>Basidiomycota</taxon>
        <taxon>Agaricomycotina</taxon>
        <taxon>Agaricomycetes</taxon>
        <taxon>Agaricomycetidae</taxon>
        <taxon>Agaricales</taxon>
        <taxon>Marasmiineae</taxon>
        <taxon>Physalacriaceae</taxon>
        <taxon>Desarmillaria</taxon>
    </lineage>
</organism>
<sequence>MAKSGCHTYYVSRRFAIFPKKAAGRKFILLRVYVSSSRITQQLRHAPDDREKQSRYHSHRQLSYLGASDRSARPCVNGHCSLGSLETTGSSACYVPLKHCPPCAVKLSIVVHGRFAPHASGLHSVGTTFQLYQILHCLSYLPLNSIIPSKRCGMGTVNSSSSRLVRAKRFSAEFVLEDIVVLVRGYSADTTVSHDGPMI</sequence>
<accession>A0AA39KA29</accession>
<dbReference type="EMBL" id="JAUEPS010000022">
    <property type="protein sequence ID" value="KAK0457371.1"/>
    <property type="molecule type" value="Genomic_DNA"/>
</dbReference>
<dbReference type="Proteomes" id="UP001175211">
    <property type="component" value="Unassembled WGS sequence"/>
</dbReference>
<proteinExistence type="predicted"/>
<reference evidence="1" key="1">
    <citation type="submission" date="2023-06" db="EMBL/GenBank/DDBJ databases">
        <authorList>
            <consortium name="Lawrence Berkeley National Laboratory"/>
            <person name="Ahrendt S."/>
            <person name="Sahu N."/>
            <person name="Indic B."/>
            <person name="Wong-Bajracharya J."/>
            <person name="Merenyi Z."/>
            <person name="Ke H.-M."/>
            <person name="Monk M."/>
            <person name="Kocsube S."/>
            <person name="Drula E."/>
            <person name="Lipzen A."/>
            <person name="Balint B."/>
            <person name="Henrissat B."/>
            <person name="Andreopoulos B."/>
            <person name="Martin F.M."/>
            <person name="Harder C.B."/>
            <person name="Rigling D."/>
            <person name="Ford K.L."/>
            <person name="Foster G.D."/>
            <person name="Pangilinan J."/>
            <person name="Papanicolaou A."/>
            <person name="Barry K."/>
            <person name="LaButti K."/>
            <person name="Viragh M."/>
            <person name="Koriabine M."/>
            <person name="Yan M."/>
            <person name="Riley R."/>
            <person name="Champramary S."/>
            <person name="Plett K.L."/>
            <person name="Tsai I.J."/>
            <person name="Slot J."/>
            <person name="Sipos G."/>
            <person name="Plett J."/>
            <person name="Nagy L.G."/>
            <person name="Grigoriev I.V."/>
        </authorList>
    </citation>
    <scope>NUCLEOTIDE SEQUENCE</scope>
    <source>
        <strain evidence="1">CCBAS 213</strain>
    </source>
</reference>
<gene>
    <name evidence="1" type="ORF">EV420DRAFT_523126</name>
</gene>
<evidence type="ECO:0000313" key="2">
    <source>
        <dbReference type="Proteomes" id="UP001175211"/>
    </source>
</evidence>
<evidence type="ECO:0000313" key="1">
    <source>
        <dbReference type="EMBL" id="KAK0457371.1"/>
    </source>
</evidence>
<dbReference type="RefSeq" id="XP_060329686.1">
    <property type="nucleotide sequence ID" value="XM_060482468.1"/>
</dbReference>